<keyword evidence="3" id="KW-1185">Reference proteome</keyword>
<dbReference type="AlphaFoldDB" id="A0A9W9HTD8"/>
<name>A0A9W9HTD8_9EURO</name>
<organism evidence="2 3">
    <name type="scientific">Penicillium canariense</name>
    <dbReference type="NCBI Taxonomy" id="189055"/>
    <lineage>
        <taxon>Eukaryota</taxon>
        <taxon>Fungi</taxon>
        <taxon>Dikarya</taxon>
        <taxon>Ascomycota</taxon>
        <taxon>Pezizomycotina</taxon>
        <taxon>Eurotiomycetes</taxon>
        <taxon>Eurotiomycetidae</taxon>
        <taxon>Eurotiales</taxon>
        <taxon>Aspergillaceae</taxon>
        <taxon>Penicillium</taxon>
    </lineage>
</organism>
<evidence type="ECO:0000313" key="2">
    <source>
        <dbReference type="EMBL" id="KAJ5157052.1"/>
    </source>
</evidence>
<feature type="region of interest" description="Disordered" evidence="1">
    <location>
        <begin position="30"/>
        <end position="76"/>
    </location>
</feature>
<protein>
    <submittedName>
        <fullName evidence="2">Uncharacterized protein</fullName>
    </submittedName>
</protein>
<dbReference type="GeneID" id="81429452"/>
<dbReference type="EMBL" id="JAPQKN010000006">
    <property type="protein sequence ID" value="KAJ5157052.1"/>
    <property type="molecule type" value="Genomic_DNA"/>
</dbReference>
<proteinExistence type="predicted"/>
<gene>
    <name evidence="2" type="ORF">N7482_008152</name>
</gene>
<accession>A0A9W9HTD8</accession>
<sequence>MLVRKSISWHDIRPVVLVLPMECALAGSAVRHPAASPPPPLNPSSSVIPARVTVSEDSERSLSRSHGDPQSRVLGAATSKLRQSTAWLHR</sequence>
<feature type="compositionally biased region" description="Basic and acidic residues" evidence="1">
    <location>
        <begin position="57"/>
        <end position="69"/>
    </location>
</feature>
<dbReference type="RefSeq" id="XP_056540041.1">
    <property type="nucleotide sequence ID" value="XM_056690276.1"/>
</dbReference>
<evidence type="ECO:0000256" key="1">
    <source>
        <dbReference type="SAM" id="MobiDB-lite"/>
    </source>
</evidence>
<reference evidence="2" key="2">
    <citation type="journal article" date="2023" name="IMA Fungus">
        <title>Comparative genomic study of the Penicillium genus elucidates a diverse pangenome and 15 lateral gene transfer events.</title>
        <authorList>
            <person name="Petersen C."/>
            <person name="Sorensen T."/>
            <person name="Nielsen M.R."/>
            <person name="Sondergaard T.E."/>
            <person name="Sorensen J.L."/>
            <person name="Fitzpatrick D.A."/>
            <person name="Frisvad J.C."/>
            <person name="Nielsen K.L."/>
        </authorList>
    </citation>
    <scope>NUCLEOTIDE SEQUENCE</scope>
    <source>
        <strain evidence="2">IBT 26290</strain>
    </source>
</reference>
<dbReference type="Proteomes" id="UP001149163">
    <property type="component" value="Unassembled WGS sequence"/>
</dbReference>
<evidence type="ECO:0000313" key="3">
    <source>
        <dbReference type="Proteomes" id="UP001149163"/>
    </source>
</evidence>
<reference evidence="2" key="1">
    <citation type="submission" date="2022-11" db="EMBL/GenBank/DDBJ databases">
        <authorList>
            <person name="Petersen C."/>
        </authorList>
    </citation>
    <scope>NUCLEOTIDE SEQUENCE</scope>
    <source>
        <strain evidence="2">IBT 26290</strain>
    </source>
</reference>
<comment type="caution">
    <text evidence="2">The sequence shown here is derived from an EMBL/GenBank/DDBJ whole genome shotgun (WGS) entry which is preliminary data.</text>
</comment>